<feature type="transmembrane region" description="Helical" evidence="9">
    <location>
        <begin position="380"/>
        <end position="400"/>
    </location>
</feature>
<evidence type="ECO:0000256" key="2">
    <source>
        <dbReference type="ARBA" id="ARBA00008540"/>
    </source>
</evidence>
<protein>
    <recommendedName>
        <fullName evidence="9">Branched-chain amino acid transport system carrier protein</fullName>
    </recommendedName>
</protein>
<dbReference type="GO" id="GO:0005886">
    <property type="term" value="C:plasma membrane"/>
    <property type="evidence" value="ECO:0007669"/>
    <property type="project" value="UniProtKB-SubCell"/>
</dbReference>
<evidence type="ECO:0000256" key="6">
    <source>
        <dbReference type="ARBA" id="ARBA00022970"/>
    </source>
</evidence>
<evidence type="ECO:0000256" key="4">
    <source>
        <dbReference type="ARBA" id="ARBA00022475"/>
    </source>
</evidence>
<feature type="transmembrane region" description="Helical" evidence="9">
    <location>
        <begin position="227"/>
        <end position="249"/>
    </location>
</feature>
<keyword evidence="7 9" id="KW-1133">Transmembrane helix</keyword>
<dbReference type="Proteomes" id="UP000067625">
    <property type="component" value="Chromosome"/>
</dbReference>
<dbReference type="EMBL" id="CP012600">
    <property type="protein sequence ID" value="ALC83419.1"/>
    <property type="molecule type" value="Genomic_DNA"/>
</dbReference>
<feature type="transmembrane region" description="Helical" evidence="9">
    <location>
        <begin position="153"/>
        <end position="175"/>
    </location>
</feature>
<dbReference type="InterPro" id="IPR004685">
    <property type="entry name" value="Brnchd-chn_aa_trnsp_Livcs"/>
</dbReference>
<feature type="transmembrane region" description="Helical" evidence="9">
    <location>
        <begin position="347"/>
        <end position="368"/>
    </location>
</feature>
<feature type="transmembrane region" description="Helical" evidence="9">
    <location>
        <begin position="321"/>
        <end position="341"/>
    </location>
</feature>
<evidence type="ECO:0000256" key="1">
    <source>
        <dbReference type="ARBA" id="ARBA00004651"/>
    </source>
</evidence>
<dbReference type="RefSeq" id="WP_053605263.1">
    <property type="nucleotide sequence ID" value="NZ_CP012600.1"/>
</dbReference>
<sequence>MENKIPFSFIVIIGLMLFALFFGAGNLIFPAMLGQSAGSNIWSANMGFLLTGVGLPLLGVLAFGFSGKEDLQSLASRVHPIFGVVFTTVLYLAIGPLFAMPRTGSVSFEIGVKPFISEGSSSIALLVFTIAFFSITCFFSLNPAKIVDIVGKILTPIKLTFIGILVVVGFIYPIGKFQAPTDNYTTHSFFNGFQEGYLTMDALASFVFGIIIINAIKEKGAKTKKQIITVCVKAIGISAVILAIIYTALSYIGASSVGKLGHLENGGAVLAKVSNYYFGSYGGVLLGLMITVACLTTSVGLTTSCAAYFHKLLPAISYKKLAIGLSVFSTIVANIGLTQLISISVPVLSIIYPLAIVLIILTFFHPLFNGKSEVYQGSMLLTFFVSLVSGINDSGILIPIDKFFSHYLPFYEILNDSALNISIINKFFSHYLPMYDIGLGWVIPAIVGGLLGLGVSMLKNNEQIKYKSTVLDK</sequence>
<comment type="function">
    <text evidence="9">Component of the transport system for branched-chain amino acids.</text>
</comment>
<feature type="transmembrane region" description="Helical" evidence="9">
    <location>
        <begin position="41"/>
        <end position="66"/>
    </location>
</feature>
<feature type="transmembrane region" description="Helical" evidence="9">
    <location>
        <begin position="284"/>
        <end position="309"/>
    </location>
</feature>
<feature type="transmembrane region" description="Helical" evidence="9">
    <location>
        <begin position="437"/>
        <end position="458"/>
    </location>
</feature>
<dbReference type="NCBIfam" id="TIGR00796">
    <property type="entry name" value="livcs"/>
    <property type="match status" value="1"/>
</dbReference>
<evidence type="ECO:0000256" key="9">
    <source>
        <dbReference type="RuleBase" id="RU362122"/>
    </source>
</evidence>
<dbReference type="GO" id="GO:0015190">
    <property type="term" value="F:L-leucine transmembrane transporter activity"/>
    <property type="evidence" value="ECO:0007669"/>
    <property type="project" value="TreeGrafter"/>
</dbReference>
<dbReference type="OrthoDB" id="9783920at2"/>
<keyword evidence="3 9" id="KW-0813">Transport</keyword>
<keyword evidence="8 9" id="KW-0472">Membrane</keyword>
<evidence type="ECO:0000256" key="3">
    <source>
        <dbReference type="ARBA" id="ARBA00022448"/>
    </source>
</evidence>
<keyword evidence="4" id="KW-1003">Cell membrane</keyword>
<dbReference type="GO" id="GO:0015188">
    <property type="term" value="F:L-isoleucine transmembrane transporter activity"/>
    <property type="evidence" value="ECO:0007669"/>
    <property type="project" value="TreeGrafter"/>
</dbReference>
<dbReference type="AlphaFoldDB" id="A0A0M5JCI3"/>
<feature type="transmembrane region" description="Helical" evidence="9">
    <location>
        <begin position="119"/>
        <end position="141"/>
    </location>
</feature>
<dbReference type="PANTHER" id="PTHR30588:SF0">
    <property type="entry name" value="BRANCHED-CHAIN AMINO ACID PERMEASE BRNQ"/>
    <property type="match status" value="1"/>
</dbReference>
<evidence type="ECO:0000256" key="7">
    <source>
        <dbReference type="ARBA" id="ARBA00022989"/>
    </source>
</evidence>
<dbReference type="GO" id="GO:0015818">
    <property type="term" value="P:isoleucine transport"/>
    <property type="evidence" value="ECO:0007669"/>
    <property type="project" value="TreeGrafter"/>
</dbReference>
<dbReference type="PATRIC" id="fig|1441095.3.peg.4220"/>
<dbReference type="Pfam" id="PF05525">
    <property type="entry name" value="Branch_AA_trans"/>
    <property type="match status" value="1"/>
</dbReference>
<dbReference type="PANTHER" id="PTHR30588">
    <property type="entry name" value="BRANCHED-CHAIN AMINO ACID TRANSPORT SYSTEM 2 CARRIER PROTEIN"/>
    <property type="match status" value="1"/>
</dbReference>
<accession>A0A0M5JCI3</accession>
<name>A0A0M5JCI3_9BACI</name>
<keyword evidence="6 9" id="KW-0029">Amino-acid transport</keyword>
<evidence type="ECO:0000256" key="8">
    <source>
        <dbReference type="ARBA" id="ARBA00023136"/>
    </source>
</evidence>
<proteinExistence type="inferred from homology"/>
<reference evidence="11" key="1">
    <citation type="submission" date="2015-08" db="EMBL/GenBank/DDBJ databases">
        <title>Genome sequencing project for genomic taxonomy and phylogenomics of Bacillus-like bacteria.</title>
        <authorList>
            <person name="Liu B."/>
            <person name="Wang J."/>
            <person name="Zhu Y."/>
            <person name="Liu G."/>
            <person name="Chen Q."/>
            <person name="Chen Z."/>
            <person name="Lan J."/>
            <person name="Che J."/>
            <person name="Ge C."/>
            <person name="Shi H."/>
            <person name="Pan Z."/>
            <person name="Liu X."/>
        </authorList>
    </citation>
    <scope>NUCLEOTIDE SEQUENCE [LARGE SCALE GENOMIC DNA]</scope>
    <source>
        <strain evidence="11">FJAT-4402</strain>
    </source>
</reference>
<feature type="transmembrane region" description="Helical" evidence="9">
    <location>
        <begin position="7"/>
        <end position="29"/>
    </location>
</feature>
<organism evidence="10 11">
    <name type="scientific">Bacillus gobiensis</name>
    <dbReference type="NCBI Taxonomy" id="1441095"/>
    <lineage>
        <taxon>Bacteria</taxon>
        <taxon>Bacillati</taxon>
        <taxon>Bacillota</taxon>
        <taxon>Bacilli</taxon>
        <taxon>Bacillales</taxon>
        <taxon>Bacillaceae</taxon>
        <taxon>Bacillus</taxon>
    </lineage>
</organism>
<evidence type="ECO:0000313" key="10">
    <source>
        <dbReference type="EMBL" id="ALC83419.1"/>
    </source>
</evidence>
<evidence type="ECO:0000256" key="5">
    <source>
        <dbReference type="ARBA" id="ARBA00022692"/>
    </source>
</evidence>
<evidence type="ECO:0000313" key="11">
    <source>
        <dbReference type="Proteomes" id="UP000067625"/>
    </source>
</evidence>
<feature type="transmembrane region" description="Helical" evidence="9">
    <location>
        <begin position="195"/>
        <end position="215"/>
    </location>
</feature>
<keyword evidence="11" id="KW-1185">Reference proteome</keyword>
<comment type="similarity">
    <text evidence="2 9">Belongs to the branched chain amino acid transporter family.</text>
</comment>
<comment type="subcellular location">
    <subcellularLocation>
        <location evidence="1 9">Cell membrane</location>
        <topology evidence="1 9">Multi-pass membrane protein</topology>
    </subcellularLocation>
</comment>
<gene>
    <name evidence="10" type="ORF">AM592_19120</name>
</gene>
<dbReference type="GO" id="GO:0005304">
    <property type="term" value="F:L-valine transmembrane transporter activity"/>
    <property type="evidence" value="ECO:0007669"/>
    <property type="project" value="TreeGrafter"/>
</dbReference>
<dbReference type="GO" id="GO:0015820">
    <property type="term" value="P:L-leucine transport"/>
    <property type="evidence" value="ECO:0007669"/>
    <property type="project" value="TreeGrafter"/>
</dbReference>
<feature type="transmembrane region" description="Helical" evidence="9">
    <location>
        <begin position="78"/>
        <end position="99"/>
    </location>
</feature>
<reference evidence="10 11" key="2">
    <citation type="journal article" date="2016" name="Int. J. Syst. Evol. Microbiol.">
        <title>Bacillus gobiensis sp. nov., isolated from a soil sample.</title>
        <authorList>
            <person name="Liu B."/>
            <person name="Liu G.H."/>
            <person name="Cetin S."/>
            <person name="Schumann P."/>
            <person name="Pan Z.Z."/>
            <person name="Chen Q.Q."/>
        </authorList>
    </citation>
    <scope>NUCLEOTIDE SEQUENCE [LARGE SCALE GENOMIC DNA]</scope>
    <source>
        <strain evidence="10 11">FJAT-4402</strain>
    </source>
</reference>
<keyword evidence="5 9" id="KW-0812">Transmembrane</keyword>